<dbReference type="PROSITE" id="PS00197">
    <property type="entry name" value="2FE2S_FER_1"/>
    <property type="match status" value="1"/>
</dbReference>
<dbReference type="Pfam" id="PF00111">
    <property type="entry name" value="Fer2"/>
    <property type="match status" value="1"/>
</dbReference>
<dbReference type="InterPro" id="IPR036249">
    <property type="entry name" value="Thioredoxin-like_sf"/>
</dbReference>
<reference evidence="5 6" key="1">
    <citation type="submission" date="2021-03" db="EMBL/GenBank/DDBJ databases">
        <authorList>
            <person name="Kim M.K."/>
        </authorList>
    </citation>
    <scope>NUCLEOTIDE SEQUENCE [LARGE SCALE GENOMIC DNA]</scope>
    <source>
        <strain evidence="5 6">BT507</strain>
    </source>
</reference>
<sequence>MLAHQSTIFARLAQEFGGGAAFVDTATDDWHSLDCRSTLAAHFGVTGQRALFLLDEQGVVRWKTVVPPGQDLQSGQVLAALEALYTSPATAENEKPEGGRLSRRTFVTATLAATALLLLPSCGNSSTDKPTAATAAAGASGDQVSVVLTINGQSHHLQLDPRVALLDALRENLHLTGTKKGCDHGQCGACTVHLDGQSALSCLTLAVMSQGKRITTIEGLARGEELHPVQAAFLAHDAFQCGYCTPGQIMAAAALLQDPHTPTGSAVELREAMSGNLCRCAAYPNIIAAIQAVQRA</sequence>
<evidence type="ECO:0000313" key="5">
    <source>
        <dbReference type="EMBL" id="MBO3272253.1"/>
    </source>
</evidence>
<dbReference type="PANTHER" id="PTHR45331">
    <property type="entry name" value="OXIDOREDUCTASE, IRON-SULPHUR BINDING SUBUNIT-RELATED-RELATED"/>
    <property type="match status" value="1"/>
</dbReference>
<gene>
    <name evidence="5" type="ORF">J4D97_16475</name>
</gene>
<organism evidence="5 6">
    <name type="scientific">Hymenobacter defluvii</name>
    <dbReference type="NCBI Taxonomy" id="2054411"/>
    <lineage>
        <taxon>Bacteria</taxon>
        <taxon>Pseudomonadati</taxon>
        <taxon>Bacteroidota</taxon>
        <taxon>Cytophagia</taxon>
        <taxon>Cytophagales</taxon>
        <taxon>Hymenobacteraceae</taxon>
        <taxon>Hymenobacter</taxon>
    </lineage>
</organism>
<dbReference type="InterPro" id="IPR036010">
    <property type="entry name" value="2Fe-2S_ferredoxin-like_sf"/>
</dbReference>
<dbReference type="InterPro" id="IPR036884">
    <property type="entry name" value="2Fe-2S-bd_dom_sf"/>
</dbReference>
<dbReference type="SUPFAM" id="SSF54292">
    <property type="entry name" value="2Fe-2S ferredoxin-like"/>
    <property type="match status" value="1"/>
</dbReference>
<dbReference type="InterPro" id="IPR012675">
    <property type="entry name" value="Beta-grasp_dom_sf"/>
</dbReference>
<dbReference type="InterPro" id="IPR052914">
    <property type="entry name" value="Aldehyde_Oxdr_Iron-Sulfur"/>
</dbReference>
<dbReference type="CDD" id="cd00207">
    <property type="entry name" value="fer2"/>
    <property type="match status" value="1"/>
</dbReference>
<dbReference type="SUPFAM" id="SSF52833">
    <property type="entry name" value="Thioredoxin-like"/>
    <property type="match status" value="1"/>
</dbReference>
<evidence type="ECO:0000256" key="3">
    <source>
        <dbReference type="ARBA" id="ARBA00023004"/>
    </source>
</evidence>
<keyword evidence="6" id="KW-1185">Reference proteome</keyword>
<dbReference type="Gene3D" id="3.10.20.30">
    <property type="match status" value="1"/>
</dbReference>
<dbReference type="Pfam" id="PF01799">
    <property type="entry name" value="Fer2_2"/>
    <property type="match status" value="1"/>
</dbReference>
<dbReference type="SUPFAM" id="SSF47741">
    <property type="entry name" value="CO dehydrogenase ISP C-domain like"/>
    <property type="match status" value="1"/>
</dbReference>
<keyword evidence="3" id="KW-0408">Iron</keyword>
<dbReference type="PROSITE" id="PS51085">
    <property type="entry name" value="2FE2S_FER_2"/>
    <property type="match status" value="1"/>
</dbReference>
<evidence type="ECO:0000313" key="6">
    <source>
        <dbReference type="Proteomes" id="UP000670527"/>
    </source>
</evidence>
<dbReference type="PANTHER" id="PTHR45331:SF2">
    <property type="entry name" value="OXIDOREDUCTASE WITH IRON-SULFUR SUBUNIT"/>
    <property type="match status" value="1"/>
</dbReference>
<evidence type="ECO:0000256" key="1">
    <source>
        <dbReference type="ARBA" id="ARBA00022723"/>
    </source>
</evidence>
<keyword evidence="1" id="KW-0479">Metal-binding</keyword>
<comment type="caution">
    <text evidence="5">The sequence shown here is derived from an EMBL/GenBank/DDBJ whole genome shotgun (WGS) entry which is preliminary data.</text>
</comment>
<evidence type="ECO:0000256" key="2">
    <source>
        <dbReference type="ARBA" id="ARBA00023002"/>
    </source>
</evidence>
<dbReference type="Proteomes" id="UP000670527">
    <property type="component" value="Unassembled WGS sequence"/>
</dbReference>
<dbReference type="InterPro" id="IPR001041">
    <property type="entry name" value="2Fe-2S_ferredoxin-type"/>
</dbReference>
<dbReference type="EMBL" id="JAGETX010000010">
    <property type="protein sequence ID" value="MBO3272253.1"/>
    <property type="molecule type" value="Genomic_DNA"/>
</dbReference>
<proteinExistence type="predicted"/>
<name>A0ABS3TF15_9BACT</name>
<feature type="domain" description="2Fe-2S ferredoxin-type" evidence="4">
    <location>
        <begin position="144"/>
        <end position="220"/>
    </location>
</feature>
<evidence type="ECO:0000259" key="4">
    <source>
        <dbReference type="PROSITE" id="PS51085"/>
    </source>
</evidence>
<accession>A0ABS3TF15</accession>
<dbReference type="InterPro" id="IPR002888">
    <property type="entry name" value="2Fe-2S-bd"/>
</dbReference>
<dbReference type="Gene3D" id="1.10.150.120">
    <property type="entry name" value="[2Fe-2S]-binding domain"/>
    <property type="match status" value="1"/>
</dbReference>
<keyword evidence="2" id="KW-0560">Oxidoreductase</keyword>
<dbReference type="InterPro" id="IPR006058">
    <property type="entry name" value="2Fe2S_fd_BS"/>
</dbReference>
<protein>
    <submittedName>
        <fullName evidence="5">2Fe-2S iron-sulfur cluster binding domain-containing protein</fullName>
    </submittedName>
</protein>